<proteinExistence type="predicted"/>
<organism evidence="3">
    <name type="scientific">Siphoviridae sp. ctu1h4</name>
    <dbReference type="NCBI Taxonomy" id="2826499"/>
    <lineage>
        <taxon>Viruses</taxon>
        <taxon>Duplodnaviria</taxon>
        <taxon>Heunggongvirae</taxon>
        <taxon>Uroviricota</taxon>
        <taxon>Caudoviricetes</taxon>
    </lineage>
</organism>
<sequence>MNIKYALAGFGLTGGLAVAAAAAPALAAPAAPEPISAQVTKATSASRQTTSEVTVEGTWATPRLTVGSTLTVGSVDGGFAWRAGFPFTLDDGSKIGECVADQSTLTCTVTEVPEAWAAKQDVSGTFHARAQLTDKAVGTESTQITLNGETIRALVWGDKDGTGTCSNDCTSPAHYEYARPETVKYGWTDANGSIAWGIQWKIDPGTEYTISDETNAMHAAVKCSTGPTWDPATTSWTDGKLDDTKHTLTFTPPVGALVCVTFPDATKPVEGQTTYTNKATINGASLEATATIKASGGTDGDGTVKPAPAPAPTPTTEPTPEPTPTTTPAPKPTPTTPTVGKTPEPKVTTSPAPVPSRATPRPEPKADAQPAPTPTTRLAKTGATLDGIGVSLVSLLIGAALVIGGYTIDRRFNK</sequence>
<dbReference type="InterPro" id="IPR011252">
    <property type="entry name" value="Fibrogen-bd_dom1"/>
</dbReference>
<feature type="region of interest" description="Disordered" evidence="1">
    <location>
        <begin position="293"/>
        <end position="379"/>
    </location>
</feature>
<keyword evidence="2" id="KW-0472">Membrane</keyword>
<evidence type="ECO:0000256" key="1">
    <source>
        <dbReference type="SAM" id="MobiDB-lite"/>
    </source>
</evidence>
<dbReference type="Gene3D" id="2.60.40.1280">
    <property type="match status" value="1"/>
</dbReference>
<feature type="compositionally biased region" description="Low complexity" evidence="1">
    <location>
        <begin position="336"/>
        <end position="349"/>
    </location>
</feature>
<reference evidence="3" key="1">
    <citation type="journal article" date="2021" name="Proc. Natl. Acad. Sci. U.S.A.">
        <title>A Catalog of Tens of Thousands of Viruses from Human Metagenomes Reveals Hidden Associations with Chronic Diseases.</title>
        <authorList>
            <person name="Tisza M.J."/>
            <person name="Buck C.B."/>
        </authorList>
    </citation>
    <scope>NUCLEOTIDE SEQUENCE</scope>
    <source>
        <strain evidence="3">Ctu1h4</strain>
    </source>
</reference>
<name>A0A8S5MWE8_9CAUD</name>
<protein>
    <submittedName>
        <fullName evidence="3">Clumping factor</fullName>
    </submittedName>
</protein>
<keyword evidence="2" id="KW-0812">Transmembrane</keyword>
<evidence type="ECO:0000313" key="3">
    <source>
        <dbReference type="EMBL" id="DAD86532.1"/>
    </source>
</evidence>
<accession>A0A8S5MWE8</accession>
<dbReference type="GO" id="GO:0007155">
    <property type="term" value="P:cell adhesion"/>
    <property type="evidence" value="ECO:0007669"/>
    <property type="project" value="InterPro"/>
</dbReference>
<dbReference type="EMBL" id="BK015001">
    <property type="protein sequence ID" value="DAD86532.1"/>
    <property type="molecule type" value="Genomic_DNA"/>
</dbReference>
<keyword evidence="2" id="KW-1133">Transmembrane helix</keyword>
<feature type="compositionally biased region" description="Pro residues" evidence="1">
    <location>
        <begin position="307"/>
        <end position="335"/>
    </location>
</feature>
<evidence type="ECO:0000256" key="2">
    <source>
        <dbReference type="SAM" id="Phobius"/>
    </source>
</evidence>
<feature type="transmembrane region" description="Helical" evidence="2">
    <location>
        <begin position="387"/>
        <end position="408"/>
    </location>
</feature>